<accession>A0A8C4ZCE1</accession>
<dbReference type="Ensembl" id="ENSGMOT00000012157.2">
    <property type="protein sequence ID" value="ENSGMOP00000011839.2"/>
    <property type="gene ID" value="ENSGMOG00000011069.2"/>
</dbReference>
<dbReference type="SMART" id="SM01017">
    <property type="entry name" value="Arrestin_C"/>
    <property type="match status" value="1"/>
</dbReference>
<evidence type="ECO:0000256" key="1">
    <source>
        <dbReference type="ARBA" id="ARBA00005298"/>
    </source>
</evidence>
<dbReference type="RefSeq" id="XP_030214362.1">
    <property type="nucleotide sequence ID" value="XM_030358502.1"/>
</dbReference>
<dbReference type="Proteomes" id="UP000694546">
    <property type="component" value="Chromosome 6"/>
</dbReference>
<dbReference type="GeneID" id="115545395"/>
<feature type="domain" description="Arrestin C-terminal-like" evidence="2">
    <location>
        <begin position="169"/>
        <end position="294"/>
    </location>
</feature>
<evidence type="ECO:0000313" key="3">
    <source>
        <dbReference type="Ensembl" id="ENSGMOP00000011839.2"/>
    </source>
</evidence>
<dbReference type="InterPro" id="IPR014756">
    <property type="entry name" value="Ig_E-set"/>
</dbReference>
<dbReference type="GO" id="GO:0007399">
    <property type="term" value="P:nervous system development"/>
    <property type="evidence" value="ECO:0007669"/>
    <property type="project" value="UniProtKB-ARBA"/>
</dbReference>
<dbReference type="GeneTree" id="ENSGT00940000165930"/>
<dbReference type="SUPFAM" id="SSF81296">
    <property type="entry name" value="E set domains"/>
    <property type="match status" value="2"/>
</dbReference>
<dbReference type="OMA" id="CWHEHYG"/>
<dbReference type="Pfam" id="PF00339">
    <property type="entry name" value="Arrestin_N"/>
    <property type="match status" value="1"/>
</dbReference>
<comment type="similarity">
    <text evidence="1">Belongs to the arrestin family.</text>
</comment>
<dbReference type="KEGG" id="gmh:115545395"/>
<dbReference type="OrthoDB" id="2333384at2759"/>
<protein>
    <submittedName>
        <fullName evidence="3">Arrestin domain-containing protein 3-like</fullName>
    </submittedName>
</protein>
<dbReference type="InterPro" id="IPR011022">
    <property type="entry name" value="Arrestin_C-like"/>
</dbReference>
<dbReference type="InterPro" id="IPR014752">
    <property type="entry name" value="Arrestin-like_C"/>
</dbReference>
<dbReference type="InterPro" id="IPR011021">
    <property type="entry name" value="Arrestin-like_N"/>
</dbReference>
<dbReference type="AlphaFoldDB" id="A0A8C4ZCE1"/>
<name>A0A8C4ZCE1_GADMO</name>
<reference evidence="3" key="1">
    <citation type="submission" date="2025-08" db="UniProtKB">
        <authorList>
            <consortium name="Ensembl"/>
        </authorList>
    </citation>
    <scope>IDENTIFICATION</scope>
</reference>
<keyword evidence="4" id="KW-1185">Reference proteome</keyword>
<dbReference type="GO" id="GO:0005886">
    <property type="term" value="C:plasma membrane"/>
    <property type="evidence" value="ECO:0007669"/>
    <property type="project" value="TreeGrafter"/>
</dbReference>
<dbReference type="GO" id="GO:0015031">
    <property type="term" value="P:protein transport"/>
    <property type="evidence" value="ECO:0007669"/>
    <property type="project" value="TreeGrafter"/>
</dbReference>
<dbReference type="Pfam" id="PF02752">
    <property type="entry name" value="Arrestin_C"/>
    <property type="match status" value="1"/>
</dbReference>
<organism evidence="3 4">
    <name type="scientific">Gadus morhua</name>
    <name type="common">Atlantic cod</name>
    <dbReference type="NCBI Taxonomy" id="8049"/>
    <lineage>
        <taxon>Eukaryota</taxon>
        <taxon>Metazoa</taxon>
        <taxon>Chordata</taxon>
        <taxon>Craniata</taxon>
        <taxon>Vertebrata</taxon>
        <taxon>Euteleostomi</taxon>
        <taxon>Actinopterygii</taxon>
        <taxon>Neopterygii</taxon>
        <taxon>Teleostei</taxon>
        <taxon>Neoteleostei</taxon>
        <taxon>Acanthomorphata</taxon>
        <taxon>Zeiogadaria</taxon>
        <taxon>Gadariae</taxon>
        <taxon>Gadiformes</taxon>
        <taxon>Gadoidei</taxon>
        <taxon>Gadidae</taxon>
        <taxon>Gadus</taxon>
    </lineage>
</organism>
<evidence type="ECO:0000313" key="4">
    <source>
        <dbReference type="Proteomes" id="UP000694546"/>
    </source>
</evidence>
<dbReference type="PANTHER" id="PTHR11188">
    <property type="entry name" value="ARRESTIN DOMAIN CONTAINING PROTEIN"/>
    <property type="match status" value="1"/>
</dbReference>
<evidence type="ECO:0000259" key="2">
    <source>
        <dbReference type="SMART" id="SM01017"/>
    </source>
</evidence>
<dbReference type="Gene3D" id="2.60.40.640">
    <property type="match status" value="2"/>
</dbReference>
<reference evidence="3" key="2">
    <citation type="submission" date="2025-09" db="UniProtKB">
        <authorList>
            <consortium name="Ensembl"/>
        </authorList>
    </citation>
    <scope>IDENTIFICATION</scope>
</reference>
<sequence length="313" mass="35155">MTVEYFSIEYDANNSKNTFTNGDTITGRIILQVSKKTRIQSLIFRAKGKANVCWHEHYGQNIHVVITSNEKYYDIERPIFTEAGRDEVLGQGRHSFPFSFKLPDRDMPSTFKATEGKVVYQLRAQLNQSMSLSKKTRAKFTFVSKPDMTIPMLMEPQYGCKDQSVTFFASGNISLNISIQKMGYRQGEGLKVVAEISNCSTRVVKPKFLLYEKKSFFAQGRRRVHTHNIVKEKGEEVGSSCTQTVAKTICIPPGLPPSILNCSIIKLEYRLKVFLDVTLAKNPEIKLPIIILPCVGSVTTKGSGVEESASAYL</sequence>
<gene>
    <name evidence="3" type="primary">LOC115545395</name>
</gene>
<proteinExistence type="inferred from homology"/>
<dbReference type="PANTHER" id="PTHR11188:SF135">
    <property type="entry name" value="ARRESTIN DOMAIN CONTAINING 3-LIKE-RELATED"/>
    <property type="match status" value="1"/>
</dbReference>
<dbReference type="InterPro" id="IPR050357">
    <property type="entry name" value="Arrestin_domain-protein"/>
</dbReference>
<dbReference type="GO" id="GO:0005737">
    <property type="term" value="C:cytoplasm"/>
    <property type="evidence" value="ECO:0007669"/>
    <property type="project" value="TreeGrafter"/>
</dbReference>